<evidence type="ECO:0000313" key="1">
    <source>
        <dbReference type="EMBL" id="POG11998.1"/>
    </source>
</evidence>
<dbReference type="RefSeq" id="WP_103445455.1">
    <property type="nucleotide sequence ID" value="NZ_MINH01000016.1"/>
</dbReference>
<dbReference type="OrthoDB" id="7013433at2"/>
<sequence>MRQPYVVIYQARPSHQILLHQACNAQGLFSVRVAHDLADLDTCLARQPRADLLILDHAVSDGLPLLERACCTRAVLFVGHASTGSPNLAHEARRQGLWVLADLPWPLPVGRWQQALKRIQTVTSPTHAH</sequence>
<accession>A0A2S3X8Y5</accession>
<proteinExistence type="predicted"/>
<organism evidence="1 2">
    <name type="scientific">Pseudomonas putida</name>
    <name type="common">Arthrobacter siderocapsulatus</name>
    <dbReference type="NCBI Taxonomy" id="303"/>
    <lineage>
        <taxon>Bacteria</taxon>
        <taxon>Pseudomonadati</taxon>
        <taxon>Pseudomonadota</taxon>
        <taxon>Gammaproteobacteria</taxon>
        <taxon>Pseudomonadales</taxon>
        <taxon>Pseudomonadaceae</taxon>
        <taxon>Pseudomonas</taxon>
    </lineage>
</organism>
<dbReference type="AlphaFoldDB" id="A0A2S3X8Y5"/>
<dbReference type="GO" id="GO:0016301">
    <property type="term" value="F:kinase activity"/>
    <property type="evidence" value="ECO:0007669"/>
    <property type="project" value="UniProtKB-KW"/>
</dbReference>
<reference evidence="1 2" key="1">
    <citation type="submission" date="2016-08" db="EMBL/GenBank/DDBJ databases">
        <authorList>
            <person name="Seilhamer J.J."/>
        </authorList>
    </citation>
    <scope>NUCLEOTIDE SEQUENCE [LARGE SCALE GENOMIC DNA]</scope>
    <source>
        <strain evidence="1 2">KH-21-114</strain>
    </source>
</reference>
<gene>
    <name evidence="1" type="ORF">BGP84_01590</name>
</gene>
<dbReference type="EMBL" id="MINH01000016">
    <property type="protein sequence ID" value="POG11998.1"/>
    <property type="molecule type" value="Genomic_DNA"/>
</dbReference>
<protein>
    <submittedName>
        <fullName evidence="1">Histidine kinase</fullName>
    </submittedName>
</protein>
<comment type="caution">
    <text evidence="1">The sequence shown here is derived from an EMBL/GenBank/DDBJ whole genome shotgun (WGS) entry which is preliminary data.</text>
</comment>
<dbReference type="Proteomes" id="UP000237230">
    <property type="component" value="Unassembled WGS sequence"/>
</dbReference>
<keyword evidence="1" id="KW-0418">Kinase</keyword>
<reference evidence="1 2" key="2">
    <citation type="submission" date="2018-03" db="EMBL/GenBank/DDBJ databases">
        <title>Draft genome of Pseudomonas putida strain KH-21-114.</title>
        <authorList>
            <person name="Yoshizawa S."/>
            <person name="Khan N.H."/>
            <person name="Nishimura M."/>
            <person name="Chiura H.X."/>
            <person name="Ogura Y."/>
            <person name="Hayashi T."/>
            <person name="Kogure K."/>
        </authorList>
    </citation>
    <scope>NUCLEOTIDE SEQUENCE [LARGE SCALE GENOMIC DNA]</scope>
    <source>
        <strain evidence="1 2">KH-21-114</strain>
    </source>
</reference>
<name>A0A2S3X8Y5_PSEPU</name>
<keyword evidence="1" id="KW-0808">Transferase</keyword>
<evidence type="ECO:0000313" key="2">
    <source>
        <dbReference type="Proteomes" id="UP000237230"/>
    </source>
</evidence>